<proteinExistence type="predicted"/>
<dbReference type="InterPro" id="IPR036397">
    <property type="entry name" value="RNaseH_sf"/>
</dbReference>
<evidence type="ECO:0000259" key="1">
    <source>
        <dbReference type="PROSITE" id="PS50879"/>
    </source>
</evidence>
<dbReference type="Proteomes" id="UP001150238">
    <property type="component" value="Unassembled WGS sequence"/>
</dbReference>
<sequence length="276" mass="31470">WAFVADALIAHHIPKSEMIIEDKAKINIFLQSWKTDKTKLPPDLKMLLVTAKNHNVRLDGLAFSRNIIRQMPIWFHIESPKIRRLNRSQESKCLLHKHNVRTVGDTENIARMTRTARHTRKQDCHCTSCVGIQTQTGCKNPYRCISKARELLNTLPQKWNPLRKLPEDSEPAELPPNISNDSQVFDWRITTQGTLTDAFRIFTSGAKNTSLPDRYWNPNDAEEWITIYTDGSCEKNGDSDAVAGAGVYCPEIPRSNQAIRLPRDLKQSNQTGEIIA</sequence>
<dbReference type="GO" id="GO:0004523">
    <property type="term" value="F:RNA-DNA hybrid ribonuclease activity"/>
    <property type="evidence" value="ECO:0007669"/>
    <property type="project" value="InterPro"/>
</dbReference>
<feature type="domain" description="RNase H type-1" evidence="1">
    <location>
        <begin position="221"/>
        <end position="276"/>
    </location>
</feature>
<dbReference type="GO" id="GO:0003676">
    <property type="term" value="F:nucleic acid binding"/>
    <property type="evidence" value="ECO:0007669"/>
    <property type="project" value="InterPro"/>
</dbReference>
<dbReference type="InterPro" id="IPR002156">
    <property type="entry name" value="RNaseH_domain"/>
</dbReference>
<dbReference type="PROSITE" id="PS50879">
    <property type="entry name" value="RNASE_H_1"/>
    <property type="match status" value="1"/>
</dbReference>
<organism evidence="2 3">
    <name type="scientific">Lentinula lateritia</name>
    <dbReference type="NCBI Taxonomy" id="40482"/>
    <lineage>
        <taxon>Eukaryota</taxon>
        <taxon>Fungi</taxon>
        <taxon>Dikarya</taxon>
        <taxon>Basidiomycota</taxon>
        <taxon>Agaricomycotina</taxon>
        <taxon>Agaricomycetes</taxon>
        <taxon>Agaricomycetidae</taxon>
        <taxon>Agaricales</taxon>
        <taxon>Marasmiineae</taxon>
        <taxon>Omphalotaceae</taxon>
        <taxon>Lentinula</taxon>
    </lineage>
</organism>
<dbReference type="AlphaFoldDB" id="A0A9W8ZXW1"/>
<reference evidence="2" key="2">
    <citation type="journal article" date="2023" name="Proc. Natl. Acad. Sci. U.S.A.">
        <title>A global phylogenomic analysis of the shiitake genus Lentinula.</title>
        <authorList>
            <person name="Sierra-Patev S."/>
            <person name="Min B."/>
            <person name="Naranjo-Ortiz M."/>
            <person name="Looney B."/>
            <person name="Konkel Z."/>
            <person name="Slot J.C."/>
            <person name="Sakamoto Y."/>
            <person name="Steenwyk J.L."/>
            <person name="Rokas A."/>
            <person name="Carro J."/>
            <person name="Camarero S."/>
            <person name="Ferreira P."/>
            <person name="Molpeceres G."/>
            <person name="Ruiz-Duenas F.J."/>
            <person name="Serrano A."/>
            <person name="Henrissat B."/>
            <person name="Drula E."/>
            <person name="Hughes K.W."/>
            <person name="Mata J.L."/>
            <person name="Ishikawa N.K."/>
            <person name="Vargas-Isla R."/>
            <person name="Ushijima S."/>
            <person name="Smith C.A."/>
            <person name="Donoghue J."/>
            <person name="Ahrendt S."/>
            <person name="Andreopoulos W."/>
            <person name="He G."/>
            <person name="LaButti K."/>
            <person name="Lipzen A."/>
            <person name="Ng V."/>
            <person name="Riley R."/>
            <person name="Sandor L."/>
            <person name="Barry K."/>
            <person name="Martinez A.T."/>
            <person name="Xiao Y."/>
            <person name="Gibbons J.G."/>
            <person name="Terashima K."/>
            <person name="Grigoriev I.V."/>
            <person name="Hibbett D."/>
        </authorList>
    </citation>
    <scope>NUCLEOTIDE SEQUENCE</scope>
    <source>
        <strain evidence="2">Sp2 HRB7682 ss15</strain>
    </source>
</reference>
<dbReference type="EMBL" id="JANVFS010000034">
    <property type="protein sequence ID" value="KAJ4469749.1"/>
    <property type="molecule type" value="Genomic_DNA"/>
</dbReference>
<gene>
    <name evidence="2" type="ORF">C8J55DRAFT_386713</name>
</gene>
<evidence type="ECO:0000313" key="3">
    <source>
        <dbReference type="Proteomes" id="UP001150238"/>
    </source>
</evidence>
<feature type="non-terminal residue" evidence="2">
    <location>
        <position position="1"/>
    </location>
</feature>
<feature type="non-terminal residue" evidence="2">
    <location>
        <position position="276"/>
    </location>
</feature>
<accession>A0A9W8ZXW1</accession>
<protein>
    <recommendedName>
        <fullName evidence="1">RNase H type-1 domain-containing protein</fullName>
    </recommendedName>
</protein>
<evidence type="ECO:0000313" key="2">
    <source>
        <dbReference type="EMBL" id="KAJ4469749.1"/>
    </source>
</evidence>
<name>A0A9W8ZXW1_9AGAR</name>
<reference evidence="2" key="1">
    <citation type="submission" date="2022-08" db="EMBL/GenBank/DDBJ databases">
        <authorList>
            <consortium name="DOE Joint Genome Institute"/>
            <person name="Min B."/>
            <person name="Riley R."/>
            <person name="Sierra-Patev S."/>
            <person name="Naranjo-Ortiz M."/>
            <person name="Looney B."/>
            <person name="Konkel Z."/>
            <person name="Slot J.C."/>
            <person name="Sakamoto Y."/>
            <person name="Steenwyk J.L."/>
            <person name="Rokas A."/>
            <person name="Carro J."/>
            <person name="Camarero S."/>
            <person name="Ferreira P."/>
            <person name="Molpeceres G."/>
            <person name="Ruiz-Duenas F.J."/>
            <person name="Serrano A."/>
            <person name="Henrissat B."/>
            <person name="Drula E."/>
            <person name="Hughes K.W."/>
            <person name="Mata J.L."/>
            <person name="Ishikawa N.K."/>
            <person name="Vargas-Isla R."/>
            <person name="Ushijima S."/>
            <person name="Smith C.A."/>
            <person name="Ahrendt S."/>
            <person name="Andreopoulos W."/>
            <person name="He G."/>
            <person name="Labutti K."/>
            <person name="Lipzen A."/>
            <person name="Ng V."/>
            <person name="Sandor L."/>
            <person name="Barry K."/>
            <person name="Martinez A.T."/>
            <person name="Xiao Y."/>
            <person name="Gibbons J.G."/>
            <person name="Terashima K."/>
            <person name="Hibbett D.S."/>
            <person name="Grigoriev I.V."/>
        </authorList>
    </citation>
    <scope>NUCLEOTIDE SEQUENCE</scope>
    <source>
        <strain evidence="2">Sp2 HRB7682 ss15</strain>
    </source>
</reference>
<comment type="caution">
    <text evidence="2">The sequence shown here is derived from an EMBL/GenBank/DDBJ whole genome shotgun (WGS) entry which is preliminary data.</text>
</comment>
<dbReference type="Gene3D" id="3.30.420.10">
    <property type="entry name" value="Ribonuclease H-like superfamily/Ribonuclease H"/>
    <property type="match status" value="1"/>
</dbReference>